<proteinExistence type="predicted"/>
<sequence>MSALADLIPFLTGTQDKALKKEAIQKGGRADTPLLKAWLNHYEAQATTAAGSAPDFHERKWAALRARVATRKACLDALMDLCRRVLKESARKWPRPRCHMHHKENQCQDQVRLRQQEEAAHEQKARATRVEHLMALQAGGRRT</sequence>
<reference evidence="1" key="1">
    <citation type="submission" date="2023-03" db="EMBL/GenBank/DDBJ databases">
        <title>Massive genome expansion in bonnet fungi (Mycena s.s.) driven by repeated elements and novel gene families across ecological guilds.</title>
        <authorList>
            <consortium name="Lawrence Berkeley National Laboratory"/>
            <person name="Harder C.B."/>
            <person name="Miyauchi S."/>
            <person name="Viragh M."/>
            <person name="Kuo A."/>
            <person name="Thoen E."/>
            <person name="Andreopoulos B."/>
            <person name="Lu D."/>
            <person name="Skrede I."/>
            <person name="Drula E."/>
            <person name="Henrissat B."/>
            <person name="Morin E."/>
            <person name="Kohler A."/>
            <person name="Barry K."/>
            <person name="LaButti K."/>
            <person name="Morin E."/>
            <person name="Salamov A."/>
            <person name="Lipzen A."/>
            <person name="Mereny Z."/>
            <person name="Hegedus B."/>
            <person name="Baldrian P."/>
            <person name="Stursova M."/>
            <person name="Weitz H."/>
            <person name="Taylor A."/>
            <person name="Grigoriev I.V."/>
            <person name="Nagy L.G."/>
            <person name="Martin F."/>
            <person name="Kauserud H."/>
        </authorList>
    </citation>
    <scope>NUCLEOTIDE SEQUENCE</scope>
    <source>
        <strain evidence="1">CBHHK188m</strain>
    </source>
</reference>
<protein>
    <submittedName>
        <fullName evidence="1">Uncharacterized protein</fullName>
    </submittedName>
</protein>
<organism evidence="1 2">
    <name type="scientific">Mycena maculata</name>
    <dbReference type="NCBI Taxonomy" id="230809"/>
    <lineage>
        <taxon>Eukaryota</taxon>
        <taxon>Fungi</taxon>
        <taxon>Dikarya</taxon>
        <taxon>Basidiomycota</taxon>
        <taxon>Agaricomycotina</taxon>
        <taxon>Agaricomycetes</taxon>
        <taxon>Agaricomycetidae</taxon>
        <taxon>Agaricales</taxon>
        <taxon>Marasmiineae</taxon>
        <taxon>Mycenaceae</taxon>
        <taxon>Mycena</taxon>
    </lineage>
</organism>
<keyword evidence="2" id="KW-1185">Reference proteome</keyword>
<gene>
    <name evidence="1" type="ORF">DFH07DRAFT_784675</name>
</gene>
<evidence type="ECO:0000313" key="1">
    <source>
        <dbReference type="EMBL" id="KAJ7719359.1"/>
    </source>
</evidence>
<evidence type="ECO:0000313" key="2">
    <source>
        <dbReference type="Proteomes" id="UP001215280"/>
    </source>
</evidence>
<name>A0AAD7MJB6_9AGAR</name>
<accession>A0AAD7MJB6</accession>
<dbReference type="AlphaFoldDB" id="A0AAD7MJB6"/>
<dbReference type="Proteomes" id="UP001215280">
    <property type="component" value="Unassembled WGS sequence"/>
</dbReference>
<comment type="caution">
    <text evidence="1">The sequence shown here is derived from an EMBL/GenBank/DDBJ whole genome shotgun (WGS) entry which is preliminary data.</text>
</comment>
<dbReference type="EMBL" id="JARJLG010000293">
    <property type="protein sequence ID" value="KAJ7719359.1"/>
    <property type="molecule type" value="Genomic_DNA"/>
</dbReference>